<reference evidence="9" key="1">
    <citation type="submission" date="2021-06" db="EMBL/GenBank/DDBJ databases">
        <authorList>
            <person name="Kallberg Y."/>
            <person name="Tangrot J."/>
            <person name="Rosling A."/>
        </authorList>
    </citation>
    <scope>NUCLEOTIDE SEQUENCE</scope>
    <source>
        <strain evidence="9">UK204</strain>
    </source>
</reference>
<dbReference type="SUPFAM" id="SSF46942">
    <property type="entry name" value="Elongation factor TFIIS domain 2"/>
    <property type="match status" value="1"/>
</dbReference>
<dbReference type="GO" id="GO:0006368">
    <property type="term" value="P:transcription elongation by RNA polymerase II"/>
    <property type="evidence" value="ECO:0007669"/>
    <property type="project" value="TreeGrafter"/>
</dbReference>
<dbReference type="Gene3D" id="3.30.40.10">
    <property type="entry name" value="Zinc/RING finger domain, C3HC4 (zinc finger)"/>
    <property type="match status" value="1"/>
</dbReference>
<dbReference type="Proteomes" id="UP000789570">
    <property type="component" value="Unassembled WGS sequence"/>
</dbReference>
<feature type="compositionally biased region" description="Pro residues" evidence="7">
    <location>
        <begin position="956"/>
        <end position="975"/>
    </location>
</feature>
<dbReference type="PANTHER" id="PTHR11477:SF11">
    <property type="entry name" value="TRANSCRIPTION FACTOR BYE1"/>
    <property type="match status" value="1"/>
</dbReference>
<evidence type="ECO:0000313" key="9">
    <source>
        <dbReference type="EMBL" id="CAG8640527.1"/>
    </source>
</evidence>
<dbReference type="InterPro" id="IPR013083">
    <property type="entry name" value="Znf_RING/FYVE/PHD"/>
</dbReference>
<feature type="compositionally biased region" description="Basic and acidic residues" evidence="7">
    <location>
        <begin position="1058"/>
        <end position="1082"/>
    </location>
</feature>
<feature type="region of interest" description="Disordered" evidence="7">
    <location>
        <begin position="143"/>
        <end position="165"/>
    </location>
</feature>
<dbReference type="SMART" id="SM00249">
    <property type="entry name" value="PHD"/>
    <property type="match status" value="1"/>
</dbReference>
<evidence type="ECO:0000256" key="4">
    <source>
        <dbReference type="ARBA" id="ARBA00022723"/>
    </source>
</evidence>
<dbReference type="GO" id="GO:0008270">
    <property type="term" value="F:zinc ion binding"/>
    <property type="evidence" value="ECO:0007669"/>
    <property type="project" value="UniProtKB-KW"/>
</dbReference>
<dbReference type="GO" id="GO:0031440">
    <property type="term" value="P:regulation of mRNA 3'-end processing"/>
    <property type="evidence" value="ECO:0007669"/>
    <property type="project" value="TreeGrafter"/>
</dbReference>
<evidence type="ECO:0000259" key="8">
    <source>
        <dbReference type="PROSITE" id="PS51321"/>
    </source>
</evidence>
<keyword evidence="5" id="KW-0863">Zinc-finger</keyword>
<dbReference type="CDD" id="cd21538">
    <property type="entry name" value="SPOC_TFIIS"/>
    <property type="match status" value="1"/>
</dbReference>
<sequence>KRFLHSLIKMESSEYSKYVNLPFYGEMDDSIMKSNEIDSISMSQYINDSSRNDVESLGDLDVNSFDNGNQFTSDTQIASEGWDSSTHIIHENVQNNNPQLALINPVAAGSQYLTDSTFMDQPGQSLKVQQQGHSYGTRYANQLRPTPGIEPRRRKVPKEKNEPEDKGPYCICQGPSYGTMIICDFCNEYHIRCVNLTKQQAKEIEKYMCPNCQGSRTLTSLIQEDCPIAETTGIDPKALMIEEPKQIEPPSPPKCKLQHCTEKARDNNPYCSNKCFIQGHILEIKKSQDTELVQNQPESSVAESKKTPRVILPKLKSPAIKKAVSIPTKSGFIPNKAHTTSSSDNRPKIRNVFPEKLKGVFTNKYTEIVQDPDYPEKDKDPHELGLQLANEIEDAIFHKFAKGIIGQDYKTKVRSLITSLTDSKNANLLRRILSGDIPPETLVMMSSEELANPEQKALMAKVRRESLQRSILKRENTGPRIKTTHKGELIIVENVRDSPQDSPKDTTTYFEEDHTYANFNAPAVERPKIKFEDLVPKKWIDDNTMASKNENSEGNQLARDISTSLDLSKGSADTSDNNDKIIHTPDDSHPEKVLDDKEIVNSPLISPSVSSVNSPIHSPPNLSCQYSPGSPSDMRFESPGTPIGTPPSNNMNIVPETVWRGRLVFDKKLGEFSGHADLLAAKKRDKKRNWDEYLASSIIVNGHVSKIEDVDNYLVDCWCSPNKDIAIIKFEICENPNTEEFETIFNSLHYAPKSADVKKRRYGRVAPAYSTVRDMYLISLEPDDKLPDVITFLELDGILSLEKRPTRLLLGAVIIVEAESNKTKRMHDINEINGRAVKKEKSEPDTTTNLAKVIALPNIGSNIHNNESIKKNIPPAASSISSSTNFWPNQHNSVNGSTVTSATIPTFLQSSLTTNNQNHPNLNINVSQGIQQTPLAQPLPMITSSTNGLYGLSSYPPNPQNPPMQWMPPIQPPQHPQQQVFLPQQGPPLGQPPFMPPPSNIQQQNVPLQYGHHVISDLPNGISQQQPIRQQMPIGSSSQYNAYPQNYNHSQYESPRPQSREKDNRPHWNRDNRPNMDRDRDRNRHNRQRRIVREDRRHHDSDDYRPPPRDPRRPSPPSSDYRDFKRGGGRGGRYR</sequence>
<feature type="compositionally biased region" description="Polar residues" evidence="7">
    <location>
        <begin position="566"/>
        <end position="575"/>
    </location>
</feature>
<keyword evidence="4" id="KW-0479">Metal-binding</keyword>
<dbReference type="GO" id="GO:0005634">
    <property type="term" value="C:nucleus"/>
    <property type="evidence" value="ECO:0007669"/>
    <property type="project" value="TreeGrafter"/>
</dbReference>
<dbReference type="Pfam" id="PF07500">
    <property type="entry name" value="TFIIS_M"/>
    <property type="match status" value="1"/>
</dbReference>
<feature type="compositionally biased region" description="Basic and acidic residues" evidence="7">
    <location>
        <begin position="577"/>
        <end position="593"/>
    </location>
</feature>
<dbReference type="GO" id="GO:0000977">
    <property type="term" value="F:RNA polymerase II transcription regulatory region sequence-specific DNA binding"/>
    <property type="evidence" value="ECO:0007669"/>
    <property type="project" value="TreeGrafter"/>
</dbReference>
<feature type="non-terminal residue" evidence="9">
    <location>
        <position position="1135"/>
    </location>
</feature>
<comment type="similarity">
    <text evidence="2">Belongs to the BYE1 family.</text>
</comment>
<comment type="caution">
    <text evidence="9">The sequence shown here is derived from an EMBL/GenBank/DDBJ whole genome shotgun (WGS) entry which is preliminary data.</text>
</comment>
<keyword evidence="10" id="KW-1185">Reference proteome</keyword>
<comment type="function">
    <text evidence="1">Negative regulator of transcription elongation.</text>
</comment>
<proteinExistence type="inferred from homology"/>
<evidence type="ECO:0000256" key="5">
    <source>
        <dbReference type="ARBA" id="ARBA00022771"/>
    </source>
</evidence>
<evidence type="ECO:0000256" key="6">
    <source>
        <dbReference type="ARBA" id="ARBA00022833"/>
    </source>
</evidence>
<evidence type="ECO:0000313" key="10">
    <source>
        <dbReference type="Proteomes" id="UP000789570"/>
    </source>
</evidence>
<evidence type="ECO:0000256" key="2">
    <source>
        <dbReference type="ARBA" id="ARBA00011050"/>
    </source>
</evidence>
<feature type="region of interest" description="Disordered" evidence="7">
    <location>
        <begin position="1035"/>
        <end position="1135"/>
    </location>
</feature>
<dbReference type="OrthoDB" id="419537at2759"/>
<evidence type="ECO:0000256" key="7">
    <source>
        <dbReference type="SAM" id="MobiDB-lite"/>
    </source>
</evidence>
<gene>
    <name evidence="9" type="ORF">FCALED_LOCUS10541</name>
</gene>
<feature type="domain" description="TFIIS central" evidence="8">
    <location>
        <begin position="349"/>
        <end position="478"/>
    </location>
</feature>
<evidence type="ECO:0000256" key="1">
    <source>
        <dbReference type="ARBA" id="ARBA00002311"/>
    </source>
</evidence>
<keyword evidence="6" id="KW-0862">Zinc</keyword>
<dbReference type="InterPro" id="IPR001965">
    <property type="entry name" value="Znf_PHD"/>
</dbReference>
<feature type="region of interest" description="Disordered" evidence="7">
    <location>
        <begin position="566"/>
        <end position="593"/>
    </location>
</feature>
<evidence type="ECO:0000256" key="3">
    <source>
        <dbReference type="ARBA" id="ARBA00021616"/>
    </source>
</evidence>
<dbReference type="GO" id="GO:0001139">
    <property type="term" value="F:RNA polymerase II complex recruiting activity"/>
    <property type="evidence" value="ECO:0007669"/>
    <property type="project" value="TreeGrafter"/>
</dbReference>
<feature type="compositionally biased region" description="Pro residues" evidence="7">
    <location>
        <begin position="985"/>
        <end position="999"/>
    </location>
</feature>
<name>A0A9N9DJF3_9GLOM</name>
<dbReference type="AlphaFoldDB" id="A0A9N9DJF3"/>
<dbReference type="EMBL" id="CAJVPQ010003923">
    <property type="protein sequence ID" value="CAG8640527.1"/>
    <property type="molecule type" value="Genomic_DNA"/>
</dbReference>
<protein>
    <recommendedName>
        <fullName evidence="3">Transcription factor BYE1</fullName>
    </recommendedName>
</protein>
<dbReference type="PANTHER" id="PTHR11477">
    <property type="entry name" value="TRANSCRIPTION FACTOR S-II ZINC FINGER DOMAIN-CONTAINING PROTEIN"/>
    <property type="match status" value="1"/>
</dbReference>
<dbReference type="InterPro" id="IPR003618">
    <property type="entry name" value="TFIIS_cen_dom"/>
</dbReference>
<organism evidence="9 10">
    <name type="scientific">Funneliformis caledonium</name>
    <dbReference type="NCBI Taxonomy" id="1117310"/>
    <lineage>
        <taxon>Eukaryota</taxon>
        <taxon>Fungi</taxon>
        <taxon>Fungi incertae sedis</taxon>
        <taxon>Mucoromycota</taxon>
        <taxon>Glomeromycotina</taxon>
        <taxon>Glomeromycetes</taxon>
        <taxon>Glomerales</taxon>
        <taxon>Glomeraceae</taxon>
        <taxon>Funneliformis</taxon>
    </lineage>
</organism>
<dbReference type="Gene3D" id="1.10.472.30">
    <property type="entry name" value="Transcription elongation factor S-II, central domain"/>
    <property type="match status" value="1"/>
</dbReference>
<feature type="region of interest" description="Disordered" evidence="7">
    <location>
        <begin position="951"/>
        <end position="1004"/>
    </location>
</feature>
<dbReference type="InterPro" id="IPR011011">
    <property type="entry name" value="Znf_FYVE_PHD"/>
</dbReference>
<dbReference type="InterPro" id="IPR036575">
    <property type="entry name" value="TFIIS_cen_dom_sf"/>
</dbReference>
<dbReference type="GO" id="GO:0006362">
    <property type="term" value="P:transcription elongation by RNA polymerase I"/>
    <property type="evidence" value="ECO:0007669"/>
    <property type="project" value="TreeGrafter"/>
</dbReference>
<dbReference type="PROSITE" id="PS51321">
    <property type="entry name" value="TFIIS_CENTRAL"/>
    <property type="match status" value="1"/>
</dbReference>
<dbReference type="SUPFAM" id="SSF57903">
    <property type="entry name" value="FYVE/PHD zinc finger"/>
    <property type="match status" value="1"/>
</dbReference>
<accession>A0A9N9DJF3</accession>
<feature type="compositionally biased region" description="Basic and acidic residues" evidence="7">
    <location>
        <begin position="1091"/>
        <end position="1113"/>
    </location>
</feature>
<feature type="compositionally biased region" description="Polar residues" evidence="7">
    <location>
        <begin position="1035"/>
        <end position="1057"/>
    </location>
</feature>
<dbReference type="SMART" id="SM00510">
    <property type="entry name" value="TFS2M"/>
    <property type="match status" value="1"/>
</dbReference>
<dbReference type="GO" id="GO:0031564">
    <property type="term" value="P:transcription antitermination"/>
    <property type="evidence" value="ECO:0007669"/>
    <property type="project" value="TreeGrafter"/>
</dbReference>